<reference evidence="2" key="1">
    <citation type="submission" date="2016-08" db="EMBL/GenBank/DDBJ databases">
        <authorList>
            <person name="Yan J."/>
        </authorList>
    </citation>
    <scope>NUCLEOTIDE SEQUENCE</scope>
    <source>
        <strain evidence="2">CSS-01s</strain>
    </source>
</reference>
<feature type="region of interest" description="Disordered" evidence="1">
    <location>
        <begin position="1"/>
        <end position="20"/>
    </location>
</feature>
<dbReference type="AlphaFoldDB" id="A0A8H7IQV4"/>
<dbReference type="EMBL" id="MDYX01000037">
    <property type="protein sequence ID" value="KAF9630132.1"/>
    <property type="molecule type" value="Genomic_DNA"/>
</dbReference>
<gene>
    <name evidence="2" type="ORF">BFW01_g313</name>
</gene>
<sequence length="93" mass="9865">MFRDGDIGEGGTGVSSPNRTGTWLEQILHDDIATAAANEASITFGNTNDIGTNLEDDMFNALFDVQPSLDWLGSDLFDEGSGSWGFGGGFDMP</sequence>
<reference evidence="2" key="2">
    <citation type="journal article" date="2018" name="DNA Res.">
        <title>Comparative genome and transcriptome analyses reveal adaptations to opportunistic infections in woody plant degrading pathogens of Botryosphaeriaceae.</title>
        <authorList>
            <person name="Yan J.Y."/>
            <person name="Zhao W.S."/>
            <person name="Chen Z."/>
            <person name="Xing Q.K."/>
            <person name="Zhang W."/>
            <person name="Chethana K.W.T."/>
            <person name="Xue M.F."/>
            <person name="Xu J.P."/>
            <person name="Phillips A.J.L."/>
            <person name="Wang Y."/>
            <person name="Liu J.H."/>
            <person name="Liu M."/>
            <person name="Zhou Y."/>
            <person name="Jayawardena R.S."/>
            <person name="Manawasinghe I.S."/>
            <person name="Huang J.B."/>
            <person name="Qiao G.H."/>
            <person name="Fu C.Y."/>
            <person name="Guo F.F."/>
            <person name="Dissanayake A.J."/>
            <person name="Peng Y.L."/>
            <person name="Hyde K.D."/>
            <person name="Li X.H."/>
        </authorList>
    </citation>
    <scope>NUCLEOTIDE SEQUENCE</scope>
    <source>
        <strain evidence="2">CSS-01s</strain>
    </source>
</reference>
<accession>A0A8H7IQV4</accession>
<organism evidence="2 3">
    <name type="scientific">Lasiodiplodia theobromae</name>
    <dbReference type="NCBI Taxonomy" id="45133"/>
    <lineage>
        <taxon>Eukaryota</taxon>
        <taxon>Fungi</taxon>
        <taxon>Dikarya</taxon>
        <taxon>Ascomycota</taxon>
        <taxon>Pezizomycotina</taxon>
        <taxon>Dothideomycetes</taxon>
        <taxon>Dothideomycetes incertae sedis</taxon>
        <taxon>Botryosphaeriales</taxon>
        <taxon>Botryosphaeriaceae</taxon>
        <taxon>Lasiodiplodia</taxon>
    </lineage>
</organism>
<evidence type="ECO:0000313" key="2">
    <source>
        <dbReference type="EMBL" id="KAF9630132.1"/>
    </source>
</evidence>
<proteinExistence type="predicted"/>
<evidence type="ECO:0000313" key="3">
    <source>
        <dbReference type="Proteomes" id="UP000627934"/>
    </source>
</evidence>
<protein>
    <submittedName>
        <fullName evidence="2">Uncharacterized protein</fullName>
    </submittedName>
</protein>
<comment type="caution">
    <text evidence="2">The sequence shown here is derived from an EMBL/GenBank/DDBJ whole genome shotgun (WGS) entry which is preliminary data.</text>
</comment>
<dbReference type="Proteomes" id="UP000627934">
    <property type="component" value="Unassembled WGS sequence"/>
</dbReference>
<name>A0A8H7IQV4_9PEZI</name>
<evidence type="ECO:0000256" key="1">
    <source>
        <dbReference type="SAM" id="MobiDB-lite"/>
    </source>
</evidence>